<reference evidence="2 3" key="1">
    <citation type="submission" date="2018-11" db="EMBL/GenBank/DDBJ databases">
        <title>Genomic Encyclopedia of Type Strains, Phase IV (KMG-IV): sequencing the most valuable type-strain genomes for metagenomic binning, comparative biology and taxonomic classification.</title>
        <authorList>
            <person name="Goeker M."/>
        </authorList>
    </citation>
    <scope>NUCLEOTIDE SEQUENCE [LARGE SCALE GENOMIC DNA]</scope>
    <source>
        <strain evidence="2 3">DSM 101684</strain>
    </source>
</reference>
<sequence>MDQKKHFLRRLRWAVYAAPGAAAAEGLRTGSPGAGEALLAVAGVVAASAVLLAVLAALIVLVLPRRWARPKRWLVALAIAPLGFGVLVLVASGLGWLQPLVAQWLLPAPAP</sequence>
<dbReference type="RefSeq" id="WP_124223123.1">
    <property type="nucleotide sequence ID" value="NZ_RKQL01000004.1"/>
</dbReference>
<dbReference type="Proteomes" id="UP000272193">
    <property type="component" value="Unassembled WGS sequence"/>
</dbReference>
<name>A0A3N4UPE6_9BURK</name>
<evidence type="ECO:0000256" key="1">
    <source>
        <dbReference type="SAM" id="Phobius"/>
    </source>
</evidence>
<keyword evidence="1" id="KW-0472">Membrane</keyword>
<evidence type="ECO:0000313" key="3">
    <source>
        <dbReference type="Proteomes" id="UP000272193"/>
    </source>
</evidence>
<proteinExistence type="predicted"/>
<gene>
    <name evidence="2" type="ORF">EDC62_1961</name>
</gene>
<dbReference type="AlphaFoldDB" id="A0A3N4UPE6"/>
<evidence type="ECO:0000313" key="2">
    <source>
        <dbReference type="EMBL" id="RPE66887.1"/>
    </source>
</evidence>
<keyword evidence="1" id="KW-1133">Transmembrane helix</keyword>
<keyword evidence="3" id="KW-1185">Reference proteome</keyword>
<protein>
    <submittedName>
        <fullName evidence="2">Uncharacterized protein</fullName>
    </submittedName>
</protein>
<keyword evidence="1" id="KW-0812">Transmembrane</keyword>
<dbReference type="EMBL" id="RKQL01000004">
    <property type="protein sequence ID" value="RPE66887.1"/>
    <property type="molecule type" value="Genomic_DNA"/>
</dbReference>
<feature type="transmembrane region" description="Helical" evidence="1">
    <location>
        <begin position="39"/>
        <end position="63"/>
    </location>
</feature>
<feature type="transmembrane region" description="Helical" evidence="1">
    <location>
        <begin position="75"/>
        <end position="97"/>
    </location>
</feature>
<comment type="caution">
    <text evidence="2">The sequence shown here is derived from an EMBL/GenBank/DDBJ whole genome shotgun (WGS) entry which is preliminary data.</text>
</comment>
<accession>A0A3N4UPE6</accession>
<organism evidence="2 3">
    <name type="scientific">Tibeticola sediminis</name>
    <dbReference type="NCBI Taxonomy" id="1917811"/>
    <lineage>
        <taxon>Bacteria</taxon>
        <taxon>Pseudomonadati</taxon>
        <taxon>Pseudomonadota</taxon>
        <taxon>Betaproteobacteria</taxon>
        <taxon>Burkholderiales</taxon>
        <taxon>Comamonadaceae</taxon>
        <taxon>Tibeticola</taxon>
    </lineage>
</organism>